<dbReference type="AlphaFoldDB" id="A0A381QEP2"/>
<reference evidence="1" key="1">
    <citation type="submission" date="2018-05" db="EMBL/GenBank/DDBJ databases">
        <authorList>
            <person name="Lanie J.A."/>
            <person name="Ng W.-L."/>
            <person name="Kazmierczak K.M."/>
            <person name="Andrzejewski T.M."/>
            <person name="Davidsen T.M."/>
            <person name="Wayne K.J."/>
            <person name="Tettelin H."/>
            <person name="Glass J.I."/>
            <person name="Rusch D."/>
            <person name="Podicherti R."/>
            <person name="Tsui H.-C.T."/>
            <person name="Winkler M.E."/>
        </authorList>
    </citation>
    <scope>NUCLEOTIDE SEQUENCE</scope>
</reference>
<evidence type="ECO:0000313" key="1">
    <source>
        <dbReference type="EMBL" id="SUZ77815.1"/>
    </source>
</evidence>
<evidence type="ECO:0008006" key="2">
    <source>
        <dbReference type="Google" id="ProtNLM"/>
    </source>
</evidence>
<proteinExistence type="predicted"/>
<accession>A0A381QEP2</accession>
<dbReference type="EMBL" id="UINC01001330">
    <property type="protein sequence ID" value="SUZ77815.1"/>
    <property type="molecule type" value="Genomic_DNA"/>
</dbReference>
<protein>
    <recommendedName>
        <fullName evidence="2">Rho termination factor N-terminal domain-containing protein</fullName>
    </recommendedName>
</protein>
<sequence>MADYTYEDLKAKTVEEMRDLAKELDHEAVKGHTQLNKEHLLPALCQALGIEAHEQHQVQDGFDKTAIKAKMRELKAERATALEAHDSTKLKAIRRHLHSLNHQIRSHAS</sequence>
<organism evidence="1">
    <name type="scientific">marine metagenome</name>
    <dbReference type="NCBI Taxonomy" id="408172"/>
    <lineage>
        <taxon>unclassified sequences</taxon>
        <taxon>metagenomes</taxon>
        <taxon>ecological metagenomes</taxon>
    </lineage>
</organism>
<name>A0A381QEP2_9ZZZZ</name>
<gene>
    <name evidence="1" type="ORF">METZ01_LOCUS30669</name>
</gene>